<dbReference type="Gene3D" id="2.60.40.1760">
    <property type="entry name" value="glycosyl hydrolase (family 31)"/>
    <property type="match status" value="1"/>
</dbReference>
<dbReference type="Pfam" id="PF17137">
    <property type="entry name" value="DUF5110"/>
    <property type="match status" value="1"/>
</dbReference>
<dbReference type="SUPFAM" id="SSF51445">
    <property type="entry name" value="(Trans)glycosidases"/>
    <property type="match status" value="1"/>
</dbReference>
<dbReference type="SUPFAM" id="SSF51011">
    <property type="entry name" value="Glycosyl hydrolase domain"/>
    <property type="match status" value="2"/>
</dbReference>
<name>A0ABP3PUR2_9PROT</name>
<dbReference type="RefSeq" id="WP_166934234.1">
    <property type="nucleotide sequence ID" value="NZ_BAAADD010000005.1"/>
</dbReference>
<dbReference type="PANTHER" id="PTHR43863">
    <property type="entry name" value="HYDROLASE, PUTATIVE (AFU_ORTHOLOGUE AFUA_1G03140)-RELATED"/>
    <property type="match status" value="1"/>
</dbReference>
<proteinExistence type="inferred from homology"/>
<feature type="chain" id="PRO_5046295893" description="PA14 domain-containing protein" evidence="3">
    <location>
        <begin position="22"/>
        <end position="946"/>
    </location>
</feature>
<comment type="similarity">
    <text evidence="1 2">Belongs to the glycosyl hydrolase 31 family.</text>
</comment>
<dbReference type="Proteomes" id="UP001499951">
    <property type="component" value="Unassembled WGS sequence"/>
</dbReference>
<dbReference type="Pfam" id="PF01055">
    <property type="entry name" value="Glyco_hydro_31_2nd"/>
    <property type="match status" value="1"/>
</dbReference>
<organism evidence="5 6">
    <name type="scientific">Rhizomicrobium electricum</name>
    <dbReference type="NCBI Taxonomy" id="480070"/>
    <lineage>
        <taxon>Bacteria</taxon>
        <taxon>Pseudomonadati</taxon>
        <taxon>Pseudomonadota</taxon>
        <taxon>Alphaproteobacteria</taxon>
        <taxon>Micropepsales</taxon>
        <taxon>Micropepsaceae</taxon>
        <taxon>Rhizomicrobium</taxon>
    </lineage>
</organism>
<dbReference type="InterPro" id="IPR013780">
    <property type="entry name" value="Glyco_hydro_b"/>
</dbReference>
<dbReference type="EMBL" id="BAAADD010000005">
    <property type="protein sequence ID" value="GAA0571870.1"/>
    <property type="molecule type" value="Genomic_DNA"/>
</dbReference>
<dbReference type="InterPro" id="IPR025887">
    <property type="entry name" value="Glyco_hydro_31_N_dom"/>
</dbReference>
<evidence type="ECO:0000259" key="4">
    <source>
        <dbReference type="PROSITE" id="PS51820"/>
    </source>
</evidence>
<evidence type="ECO:0000256" key="1">
    <source>
        <dbReference type="ARBA" id="ARBA00007806"/>
    </source>
</evidence>
<evidence type="ECO:0000256" key="2">
    <source>
        <dbReference type="RuleBase" id="RU361185"/>
    </source>
</evidence>
<dbReference type="InterPro" id="IPR033403">
    <property type="entry name" value="DUF5110"/>
</dbReference>
<dbReference type="CDD" id="cd06591">
    <property type="entry name" value="GH31_xylosidase_XylS"/>
    <property type="match status" value="1"/>
</dbReference>
<dbReference type="SMART" id="SM00758">
    <property type="entry name" value="PA14"/>
    <property type="match status" value="1"/>
</dbReference>
<dbReference type="PROSITE" id="PS51820">
    <property type="entry name" value="PA14"/>
    <property type="match status" value="1"/>
</dbReference>
<dbReference type="InterPro" id="IPR051816">
    <property type="entry name" value="Glycosyl_Hydrolase_31"/>
</dbReference>
<keyword evidence="2" id="KW-0378">Hydrolase</keyword>
<dbReference type="SUPFAM" id="SSF74650">
    <property type="entry name" value="Galactose mutarotase-like"/>
    <property type="match status" value="1"/>
</dbReference>
<dbReference type="Gene3D" id="2.60.40.1180">
    <property type="entry name" value="Golgi alpha-mannosidase II"/>
    <property type="match status" value="3"/>
</dbReference>
<evidence type="ECO:0000313" key="6">
    <source>
        <dbReference type="Proteomes" id="UP001499951"/>
    </source>
</evidence>
<comment type="caution">
    <text evidence="5">The sequence shown here is derived from an EMBL/GenBank/DDBJ whole genome shotgun (WGS) entry which is preliminary data.</text>
</comment>
<evidence type="ECO:0000313" key="5">
    <source>
        <dbReference type="EMBL" id="GAA0571870.1"/>
    </source>
</evidence>
<dbReference type="CDD" id="cd14752">
    <property type="entry name" value="GH31_N"/>
    <property type="match status" value="1"/>
</dbReference>
<reference evidence="6" key="1">
    <citation type="journal article" date="2019" name="Int. J. Syst. Evol. Microbiol.">
        <title>The Global Catalogue of Microorganisms (GCM) 10K type strain sequencing project: providing services to taxonomists for standard genome sequencing and annotation.</title>
        <authorList>
            <consortium name="The Broad Institute Genomics Platform"/>
            <consortium name="The Broad Institute Genome Sequencing Center for Infectious Disease"/>
            <person name="Wu L."/>
            <person name="Ma J."/>
        </authorList>
    </citation>
    <scope>NUCLEOTIDE SEQUENCE [LARGE SCALE GENOMIC DNA]</scope>
    <source>
        <strain evidence="6">JCM 15089</strain>
    </source>
</reference>
<dbReference type="Pfam" id="PF07691">
    <property type="entry name" value="PA14"/>
    <property type="match status" value="1"/>
</dbReference>
<keyword evidence="6" id="KW-1185">Reference proteome</keyword>
<accession>A0ABP3PUR2</accession>
<dbReference type="Pfam" id="PF13802">
    <property type="entry name" value="Gal_mutarotas_2"/>
    <property type="match status" value="1"/>
</dbReference>
<dbReference type="InterPro" id="IPR011658">
    <property type="entry name" value="PA14_dom"/>
</dbReference>
<dbReference type="Gene3D" id="3.20.20.80">
    <property type="entry name" value="Glycosidases"/>
    <property type="match status" value="1"/>
</dbReference>
<dbReference type="Pfam" id="PF21365">
    <property type="entry name" value="Glyco_hydro_31_3rd"/>
    <property type="match status" value="2"/>
</dbReference>
<evidence type="ECO:0000256" key="3">
    <source>
        <dbReference type="SAM" id="SignalP"/>
    </source>
</evidence>
<gene>
    <name evidence="5" type="ORF">GCM10008942_20730</name>
</gene>
<dbReference type="InterPro" id="IPR037524">
    <property type="entry name" value="PA14/GLEYA"/>
</dbReference>
<dbReference type="InterPro" id="IPR011013">
    <property type="entry name" value="Gal_mutarotase_sf_dom"/>
</dbReference>
<dbReference type="InterPro" id="IPR017853">
    <property type="entry name" value="GH"/>
</dbReference>
<sequence>MRLALFTTAFAAALFLIPATAAPANSPEVRTIANGAALDRGGMHVKLEFTAPGTVRVMKWTDGGSDKKRSLSVVQSASAKLAIKTAQTESAVTLDSGTLKVVLNTADGTIRFVAPDGHTLLQEQGPAQFSPTGLKQEPKAFSIRQDFKLAAGEGIYGFGQSQDGVFNWRDHSAKIVQANTAAVTPVLVSTNGYGIFWDNYSKTLWNDDAKGASLWSEVADNVDYYFFAGPTIDDAIVRYRQLTGAAPMYGKWAYGYWQSKEHYHTQKELLDVARKYRDLQIPIDGIIQDWNYWDGLQNWGSTVWDATRYPDPKAMYDELHSLNFHAMTVIWEALGPASDIHKEMDKRGWLYSPVGWAGFKYYDAYNPAANDLFWEYVRKNIFSKGNDAWWMDSTEPDIVNALTKDAHEYEMKKVEDNAIGSFARYLNPYSLVVTESVYKNQRKDTDKKRVFILTRSTFAGQQRAAAATWSGDIGADWGVYAAQIPAGINHSMSGIPYWTFDIGAFSLGCQGGVFANGGKDPAYQELYTRMFQFGTFAPIFRSHGSETPREIWEFGEHTPTLIKFDTLRYRLMPYIYSQAWQVTHNGASIMRGLPMDFPNDPAARDVGDQFLFGPSLMAAPVTTPMYHRPPEASVLATGPSLFHTPDGKKEGLKATYFCDEKWEKVCHEAVEPAVDLYWYTGWPEFIKGPKFSMRWEGKLTVPVSGTYRFDLKSFGPKKIYLDGKEVAHNYDSMGSWTIPLQLEAGKTYDFKFETNNAVLGAFRAQVYWKTPAAHARDAAPLTVKDKTREVYLPSGTGWFDFWTGKAMNGGQKVSAAADITTMPLMVRAGSIVPMGPVVQYATQKPADTIELRVYPGANGNFVLYEDENDTYAYEKGIYATIAFHWNDAKRTLTIDPRKGKFPGMLAKRTFKIVIVGDGHGAGIDDTARPDKTVIYDGRKTVVALTR</sequence>
<keyword evidence="3" id="KW-0732">Signal</keyword>
<keyword evidence="2" id="KW-0326">Glycosidase</keyword>
<feature type="domain" description="PA14" evidence="4">
    <location>
        <begin position="647"/>
        <end position="783"/>
    </location>
</feature>
<dbReference type="Gene3D" id="2.60.120.380">
    <property type="match status" value="1"/>
</dbReference>
<feature type="signal peptide" evidence="3">
    <location>
        <begin position="1"/>
        <end position="21"/>
    </location>
</feature>
<dbReference type="PANTHER" id="PTHR43863:SF2">
    <property type="entry name" value="MALTASE-GLUCOAMYLASE"/>
    <property type="match status" value="1"/>
</dbReference>
<dbReference type="InterPro" id="IPR048395">
    <property type="entry name" value="Glyco_hydro_31_C"/>
</dbReference>
<protein>
    <recommendedName>
        <fullName evidence="4">PA14 domain-containing protein</fullName>
    </recommendedName>
</protein>
<dbReference type="InterPro" id="IPR000322">
    <property type="entry name" value="Glyco_hydro_31_TIM"/>
</dbReference>
<dbReference type="SUPFAM" id="SSF56988">
    <property type="entry name" value="Anthrax protective antigen"/>
    <property type="match status" value="1"/>
</dbReference>